<name>A0ABU9SM06_9BURK</name>
<dbReference type="PROSITE" id="PS51257">
    <property type="entry name" value="PROKAR_LIPOPROTEIN"/>
    <property type="match status" value="1"/>
</dbReference>
<proteinExistence type="predicted"/>
<dbReference type="EMBL" id="JAYMRW010000018">
    <property type="protein sequence ID" value="MEM5452017.1"/>
    <property type="molecule type" value="Genomic_DNA"/>
</dbReference>
<protein>
    <recommendedName>
        <fullName evidence="3">Lipoprotein</fullName>
    </recommendedName>
</protein>
<keyword evidence="2" id="KW-1185">Reference proteome</keyword>
<comment type="caution">
    <text evidence="1">The sequence shown here is derived from an EMBL/GenBank/DDBJ whole genome shotgun (WGS) entry which is preliminary data.</text>
</comment>
<evidence type="ECO:0000313" key="2">
    <source>
        <dbReference type="Proteomes" id="UP001390669"/>
    </source>
</evidence>
<reference evidence="1 2" key="1">
    <citation type="submission" date="2024-01" db="EMBL/GenBank/DDBJ databases">
        <title>The diversity of rhizobia nodulating Mimosa spp. in eleven states of Brazil covering several biomes is determined by host plant, location, and edaphic factors.</title>
        <authorList>
            <person name="Rouws L."/>
            <person name="Barauna A."/>
            <person name="Beukes C."/>
            <person name="De Faria S.M."/>
            <person name="Gross E."/>
            <person name="Dos Reis Junior F.B."/>
            <person name="Simon M."/>
            <person name="Maluk M."/>
            <person name="Odee D.W."/>
            <person name="Kenicer G."/>
            <person name="Young J.P.W."/>
            <person name="Reis V.M."/>
            <person name="Zilli J."/>
            <person name="James E.K."/>
        </authorList>
    </citation>
    <scope>NUCLEOTIDE SEQUENCE [LARGE SCALE GENOMIC DNA]</scope>
    <source>
        <strain evidence="1 2">JPY164</strain>
    </source>
</reference>
<dbReference type="Proteomes" id="UP001390669">
    <property type="component" value="Unassembled WGS sequence"/>
</dbReference>
<evidence type="ECO:0000313" key="1">
    <source>
        <dbReference type="EMBL" id="MEM5452017.1"/>
    </source>
</evidence>
<dbReference type="RefSeq" id="WP_368618947.1">
    <property type="nucleotide sequence ID" value="NZ_JAYMRW010000018.1"/>
</dbReference>
<evidence type="ECO:0008006" key="3">
    <source>
        <dbReference type="Google" id="ProtNLM"/>
    </source>
</evidence>
<accession>A0ABU9SM06</accession>
<sequence length="98" mass="10377">MKRGLTGVVAMLTLGACATVHESFAPNRRPAYTLNCSGFVRGWDKCFEAAGEICKTAGFDVIDRSDEDADAVGASRSGLFGTKTNERSMVIACKKPAA</sequence>
<gene>
    <name evidence="1" type="ORF">VSR33_31675</name>
</gene>
<organism evidence="1 2">
    <name type="scientific">Paraburkholderia guartelaensis</name>
    <dbReference type="NCBI Taxonomy" id="2546446"/>
    <lineage>
        <taxon>Bacteria</taxon>
        <taxon>Pseudomonadati</taxon>
        <taxon>Pseudomonadota</taxon>
        <taxon>Betaproteobacteria</taxon>
        <taxon>Burkholderiales</taxon>
        <taxon>Burkholderiaceae</taxon>
        <taxon>Paraburkholderia</taxon>
    </lineage>
</organism>